<reference evidence="6" key="2">
    <citation type="submission" date="2021-03" db="UniProtKB">
        <authorList>
            <consortium name="EnsemblPlants"/>
        </authorList>
    </citation>
    <scope>IDENTIFICATION</scope>
</reference>
<name>A0A803M514_CHEQI</name>
<evidence type="ECO:0000256" key="4">
    <source>
        <dbReference type="ARBA" id="ARBA00023242"/>
    </source>
</evidence>
<evidence type="ECO:0000256" key="1">
    <source>
        <dbReference type="ARBA" id="ARBA00022473"/>
    </source>
</evidence>
<dbReference type="Gramene" id="AUR62023537-RA">
    <property type="protein sequence ID" value="AUR62023537-RA:cds"/>
    <property type="gene ID" value="AUR62023537"/>
</dbReference>
<keyword evidence="1" id="KW-0217">Developmental protein</keyword>
<feature type="domain" description="SWIRM" evidence="5">
    <location>
        <begin position="101"/>
        <end position="196"/>
    </location>
</feature>
<reference evidence="6" key="1">
    <citation type="journal article" date="2017" name="Nature">
        <title>The genome of Chenopodium quinoa.</title>
        <authorList>
            <person name="Jarvis D.E."/>
            <person name="Ho Y.S."/>
            <person name="Lightfoot D.J."/>
            <person name="Schmoeckel S.M."/>
            <person name="Li B."/>
            <person name="Borm T.J.A."/>
            <person name="Ohyanagi H."/>
            <person name="Mineta K."/>
            <person name="Michell C.T."/>
            <person name="Saber N."/>
            <person name="Kharbatia N.M."/>
            <person name="Rupper R.R."/>
            <person name="Sharp A.R."/>
            <person name="Dally N."/>
            <person name="Boughton B.A."/>
            <person name="Woo Y.H."/>
            <person name="Gao G."/>
            <person name="Schijlen E.G.W.M."/>
            <person name="Guo X."/>
            <person name="Momin A.A."/>
            <person name="Negrao S."/>
            <person name="Al-Babili S."/>
            <person name="Gehring C."/>
            <person name="Roessner U."/>
            <person name="Jung C."/>
            <person name="Murphy K."/>
            <person name="Arold S.T."/>
            <person name="Gojobori T."/>
            <person name="van der Linden C.G."/>
            <person name="van Loo E.N."/>
            <person name="Jellen E.N."/>
            <person name="Maughan P.J."/>
            <person name="Tester M."/>
        </authorList>
    </citation>
    <scope>NUCLEOTIDE SEQUENCE [LARGE SCALE GENOMIC DNA]</scope>
    <source>
        <strain evidence="6">cv. PI 614886</strain>
    </source>
</reference>
<dbReference type="InterPro" id="IPR007526">
    <property type="entry name" value="SWIRM"/>
</dbReference>
<dbReference type="EnsemblPlants" id="AUR62023537-RA">
    <property type="protein sequence ID" value="AUR62023537-RA:cds"/>
    <property type="gene ID" value="AUR62023537"/>
</dbReference>
<dbReference type="Gene3D" id="1.10.10.10">
    <property type="entry name" value="Winged helix-like DNA-binding domain superfamily/Winged helix DNA-binding domain"/>
    <property type="match status" value="1"/>
</dbReference>
<keyword evidence="3" id="KW-0804">Transcription</keyword>
<proteinExistence type="predicted"/>
<accession>A0A803M514</accession>
<protein>
    <recommendedName>
        <fullName evidence="5">SWIRM domain-containing protein</fullName>
    </recommendedName>
</protein>
<dbReference type="Pfam" id="PF04433">
    <property type="entry name" value="SWIRM"/>
    <property type="match status" value="1"/>
</dbReference>
<dbReference type="InterPro" id="IPR036388">
    <property type="entry name" value="WH-like_DNA-bd_sf"/>
</dbReference>
<dbReference type="InterPro" id="IPR009057">
    <property type="entry name" value="Homeodomain-like_sf"/>
</dbReference>
<evidence type="ECO:0000313" key="6">
    <source>
        <dbReference type="EnsemblPlants" id="AUR62023537-RA:cds"/>
    </source>
</evidence>
<evidence type="ECO:0000259" key="5">
    <source>
        <dbReference type="PROSITE" id="PS50934"/>
    </source>
</evidence>
<dbReference type="Proteomes" id="UP000596660">
    <property type="component" value="Unplaced"/>
</dbReference>
<dbReference type="AlphaFoldDB" id="A0A803M514"/>
<sequence>MPKIPELGQYLDRKPHSLVLEIAAAEREREIKWQGQCLGGDANLENISYGQLQALSAVPADNPALLGLGSGSGDQESSVVITPPPIREGRGMVKMFWDRLHVLPFHTEWFQPTTVHRLERQVVPHFFSGKSAEHNADKYLDCRNLIVAKYLENLEKRLSIGDCQELVVGVDHEDLNRIFRFLDHWGIINYCAPSPP</sequence>
<keyword evidence="4" id="KW-0539">Nucleus</keyword>
<dbReference type="PROSITE" id="PS50934">
    <property type="entry name" value="SWIRM"/>
    <property type="match status" value="1"/>
</dbReference>
<dbReference type="GO" id="GO:0005634">
    <property type="term" value="C:nucleus"/>
    <property type="evidence" value="ECO:0007669"/>
    <property type="project" value="UniProtKB-ARBA"/>
</dbReference>
<keyword evidence="7" id="KW-1185">Reference proteome</keyword>
<evidence type="ECO:0000256" key="2">
    <source>
        <dbReference type="ARBA" id="ARBA00023015"/>
    </source>
</evidence>
<organism evidence="6 7">
    <name type="scientific">Chenopodium quinoa</name>
    <name type="common">Quinoa</name>
    <dbReference type="NCBI Taxonomy" id="63459"/>
    <lineage>
        <taxon>Eukaryota</taxon>
        <taxon>Viridiplantae</taxon>
        <taxon>Streptophyta</taxon>
        <taxon>Embryophyta</taxon>
        <taxon>Tracheophyta</taxon>
        <taxon>Spermatophyta</taxon>
        <taxon>Magnoliopsida</taxon>
        <taxon>eudicotyledons</taxon>
        <taxon>Gunneridae</taxon>
        <taxon>Pentapetalae</taxon>
        <taxon>Caryophyllales</taxon>
        <taxon>Chenopodiaceae</taxon>
        <taxon>Chenopodioideae</taxon>
        <taxon>Atripliceae</taxon>
        <taxon>Chenopodium</taxon>
    </lineage>
</organism>
<evidence type="ECO:0000256" key="3">
    <source>
        <dbReference type="ARBA" id="ARBA00023163"/>
    </source>
</evidence>
<dbReference type="SUPFAM" id="SSF46689">
    <property type="entry name" value="Homeodomain-like"/>
    <property type="match status" value="1"/>
</dbReference>
<evidence type="ECO:0000313" key="7">
    <source>
        <dbReference type="Proteomes" id="UP000596660"/>
    </source>
</evidence>
<dbReference type="FunFam" id="1.10.10.10:FF:000020">
    <property type="entry name" value="SWI/SNF complex subunit SMARCC2 isoform c"/>
    <property type="match status" value="1"/>
</dbReference>
<keyword evidence="2" id="KW-0805">Transcription regulation</keyword>